<dbReference type="EMBL" id="CP068108">
    <property type="protein sequence ID" value="QQT98690.1"/>
    <property type="molecule type" value="Genomic_DNA"/>
</dbReference>
<organism evidence="4 5">
    <name type="scientific">Myroides odoratus</name>
    <name type="common">Flavobacterium odoratum</name>
    <dbReference type="NCBI Taxonomy" id="256"/>
    <lineage>
        <taxon>Bacteria</taxon>
        <taxon>Pseudomonadati</taxon>
        <taxon>Bacteroidota</taxon>
        <taxon>Flavobacteriia</taxon>
        <taxon>Flavobacteriales</taxon>
        <taxon>Flavobacteriaceae</taxon>
        <taxon>Myroides</taxon>
    </lineage>
</organism>
<keyword evidence="5" id="KW-1185">Reference proteome</keyword>
<dbReference type="EC" id="2.4.1.-" evidence="4"/>
<gene>
    <name evidence="4" type="primary">pgaC_2</name>
    <name evidence="3" type="ORF">I6I88_10695</name>
    <name evidence="4" type="ORF">NCTC11179_01468</name>
</gene>
<keyword evidence="4" id="KW-0328">Glycosyltransferase</keyword>
<dbReference type="PANTHER" id="PTHR43630:SF2">
    <property type="entry name" value="GLYCOSYLTRANSFERASE"/>
    <property type="match status" value="1"/>
</dbReference>
<dbReference type="Gene3D" id="3.90.550.10">
    <property type="entry name" value="Spore Coat Polysaccharide Biosynthesis Protein SpsA, Chain A"/>
    <property type="match status" value="1"/>
</dbReference>
<dbReference type="InterPro" id="IPR001173">
    <property type="entry name" value="Glyco_trans_2-like"/>
</dbReference>
<accession>A0A378RQI8</accession>
<dbReference type="Proteomes" id="UP000255024">
    <property type="component" value="Unassembled WGS sequence"/>
</dbReference>
<dbReference type="OrthoDB" id="9815923at2"/>
<dbReference type="AlphaFoldDB" id="A0A378RQI8"/>
<comment type="similarity">
    <text evidence="1">Belongs to the glycosyltransferase 2 family. WaaE/KdtX subfamily.</text>
</comment>
<dbReference type="Proteomes" id="UP000596202">
    <property type="component" value="Chromosome"/>
</dbReference>
<dbReference type="SUPFAM" id="SSF53448">
    <property type="entry name" value="Nucleotide-diphospho-sugar transferases"/>
    <property type="match status" value="1"/>
</dbReference>
<reference evidence="3 6" key="2">
    <citation type="submission" date="2021-01" db="EMBL/GenBank/DDBJ databases">
        <title>FDA dAtabase for Regulatory Grade micrObial Sequences (FDA-ARGOS): Supporting development and validation of Infectious Disease Dx tests.</title>
        <authorList>
            <person name="Sproer C."/>
            <person name="Gronow S."/>
            <person name="Severitt S."/>
            <person name="Schroder I."/>
            <person name="Tallon L."/>
            <person name="Sadzewicz L."/>
            <person name="Zhao X."/>
            <person name="Boylan J."/>
            <person name="Ott S."/>
            <person name="Bowen H."/>
            <person name="Vavikolanu K."/>
            <person name="Mehta A."/>
            <person name="Aluvathingal J."/>
            <person name="Nadendla S."/>
            <person name="Lowell S."/>
            <person name="Myers T."/>
            <person name="Yan Y."/>
            <person name="Sichtig H."/>
        </authorList>
    </citation>
    <scope>NUCLEOTIDE SEQUENCE [LARGE SCALE GENOMIC DNA]</scope>
    <source>
        <strain evidence="3 6">FDAARGOS_1131</strain>
    </source>
</reference>
<evidence type="ECO:0000313" key="5">
    <source>
        <dbReference type="Proteomes" id="UP000255024"/>
    </source>
</evidence>
<evidence type="ECO:0000313" key="4">
    <source>
        <dbReference type="EMBL" id="STZ27930.1"/>
    </source>
</evidence>
<dbReference type="RefSeq" id="WP_002985758.1">
    <property type="nucleotide sequence ID" value="NZ_CP068107.1"/>
</dbReference>
<sequence length="249" mass="28468">MAISGLVITFNEEKNIGKCIDALFQYCDEVIIIDSNSTDNTVAIAESKGAQVHLQAFLGDGPQRTHGLQFCKHDWIMNLDADEFLDVDALAFIQKKEYEHSPYDGYKFRVKNFLGDKLINFSGWYPDSKVRFFNKKTAGPSADITHQYIVTTQEKSVNVHILHYGWQNYKQVIDKKNQYSTWAAQQLFEKGKKVSSFKPVLNGAVAFVRCYFFKKGVLNGIDGLAFAIIQSFFSFMKYVKLIRLHKSKS</sequence>
<dbReference type="GO" id="GO:0016757">
    <property type="term" value="F:glycosyltransferase activity"/>
    <property type="evidence" value="ECO:0007669"/>
    <property type="project" value="UniProtKB-KW"/>
</dbReference>
<dbReference type="Pfam" id="PF00535">
    <property type="entry name" value="Glycos_transf_2"/>
    <property type="match status" value="1"/>
</dbReference>
<dbReference type="EMBL" id="UGQL01000001">
    <property type="protein sequence ID" value="STZ27930.1"/>
    <property type="molecule type" value="Genomic_DNA"/>
</dbReference>
<feature type="domain" description="Glycosyltransferase 2-like" evidence="2">
    <location>
        <begin position="6"/>
        <end position="91"/>
    </location>
</feature>
<protein>
    <submittedName>
        <fullName evidence="3">Glycosyltransferase family 2 protein</fullName>
    </submittedName>
    <submittedName>
        <fullName evidence="4">Poly-beta-1,6-N-acetyl-D-glucosamine synthase</fullName>
        <ecNumber evidence="4">2.4.1.-</ecNumber>
    </submittedName>
</protein>
<evidence type="ECO:0000259" key="2">
    <source>
        <dbReference type="Pfam" id="PF00535"/>
    </source>
</evidence>
<dbReference type="GeneID" id="93528127"/>
<proteinExistence type="inferred from homology"/>
<dbReference type="InterPro" id="IPR029044">
    <property type="entry name" value="Nucleotide-diphossugar_trans"/>
</dbReference>
<dbReference type="CDD" id="cd02511">
    <property type="entry name" value="Beta4Glucosyltransferase"/>
    <property type="match status" value="1"/>
</dbReference>
<keyword evidence="4" id="KW-0808">Transferase</keyword>
<evidence type="ECO:0000256" key="1">
    <source>
        <dbReference type="ARBA" id="ARBA00038494"/>
    </source>
</evidence>
<dbReference type="PANTHER" id="PTHR43630">
    <property type="entry name" value="POLY-BETA-1,6-N-ACETYL-D-GLUCOSAMINE SYNTHASE"/>
    <property type="match status" value="1"/>
</dbReference>
<evidence type="ECO:0000313" key="3">
    <source>
        <dbReference type="EMBL" id="QQT98690.1"/>
    </source>
</evidence>
<name>A0A378RQI8_MYROD</name>
<reference evidence="4 5" key="1">
    <citation type="submission" date="2018-06" db="EMBL/GenBank/DDBJ databases">
        <authorList>
            <consortium name="Pathogen Informatics"/>
            <person name="Doyle S."/>
        </authorList>
    </citation>
    <scope>NUCLEOTIDE SEQUENCE [LARGE SCALE GENOMIC DNA]</scope>
    <source>
        <strain evidence="4 5">NCTC11179</strain>
    </source>
</reference>
<evidence type="ECO:0000313" key="6">
    <source>
        <dbReference type="Proteomes" id="UP000596202"/>
    </source>
</evidence>